<proteinExistence type="predicted"/>
<dbReference type="AlphaFoldDB" id="A0A7X6BA75"/>
<evidence type="ECO:0000313" key="2">
    <source>
        <dbReference type="EMBL" id="NJB90841.1"/>
    </source>
</evidence>
<feature type="region of interest" description="Disordered" evidence="1">
    <location>
        <begin position="544"/>
        <end position="566"/>
    </location>
</feature>
<organism evidence="2 3">
    <name type="scientific">Sphingopyxis italica</name>
    <dbReference type="NCBI Taxonomy" id="1129133"/>
    <lineage>
        <taxon>Bacteria</taxon>
        <taxon>Pseudomonadati</taxon>
        <taxon>Pseudomonadota</taxon>
        <taxon>Alphaproteobacteria</taxon>
        <taxon>Sphingomonadales</taxon>
        <taxon>Sphingomonadaceae</taxon>
        <taxon>Sphingopyxis</taxon>
    </lineage>
</organism>
<evidence type="ECO:0000256" key="1">
    <source>
        <dbReference type="SAM" id="MobiDB-lite"/>
    </source>
</evidence>
<feature type="compositionally biased region" description="Low complexity" evidence="1">
    <location>
        <begin position="554"/>
        <end position="566"/>
    </location>
</feature>
<accession>A0A7X6BA75</accession>
<comment type="caution">
    <text evidence="2">The sequence shown here is derived from an EMBL/GenBank/DDBJ whole genome shotgun (WGS) entry which is preliminary data.</text>
</comment>
<dbReference type="RefSeq" id="WP_167922229.1">
    <property type="nucleotide sequence ID" value="NZ_JAATIT010000004.1"/>
</dbReference>
<gene>
    <name evidence="2" type="ORF">GGR90_003043</name>
</gene>
<reference evidence="2 3" key="1">
    <citation type="submission" date="2020-03" db="EMBL/GenBank/DDBJ databases">
        <title>Genomic Encyclopedia of Type Strains, Phase IV (KMG-IV): sequencing the most valuable type-strain genomes for metagenomic binning, comparative biology and taxonomic classification.</title>
        <authorList>
            <person name="Goeker M."/>
        </authorList>
    </citation>
    <scope>NUCLEOTIDE SEQUENCE [LARGE SCALE GENOMIC DNA]</scope>
    <source>
        <strain evidence="2 3">DSM 25229</strain>
    </source>
</reference>
<sequence length="566" mass="62202">MQAQIQVGPLLSDEDWTDLAELMGADESLLVQQLLGDYRAAGAKAYLLERAYIDRDFSAAYSAFYSTLFHPYLKYCQRFHFFGCDLSHLATIGSAEGLSREVESHAGEYLGYVVLRPVSHAPVAAAVISAAAIASDPSTILDVTADYPVHVVGADLTVTGFPLTQQDTRVGACAQAAIWMAGRHFHRAHGGPWFSMPDINDAALKPTDNFVTRSLPAGSEFLRPDNIIRALRAMDRHPVFDLGKAAVEQGVGIKPLQEVIGRYLDSGIPVLIGLKGRDGATVGHAVVAIGRVMRERGEDDLPDDPTSAELISHLIVADDQRGPVCRLPVYKDDALPEGTPGAYPWTLEEDAVYSVTPLPGKVFMSGEIAETLSRDFLASCVDRLDEYRELAKMRAGEGSAALGKAIAVDPSFFAVPPSRLVARTYLTYGWRYKGRALRNRLPEIFKLEIFRHQYPRYVWVTEFSLPDDLRGFDQCQRKVRAHVVVDATGSKFGESMLIVQVPGLSMFWTFDADSPTQTYNLIFRATDEAEPFLPKVRNWSDFDQCEMPDNGSGAEAQPAERAAPPG</sequence>
<dbReference type="EMBL" id="JAATIT010000004">
    <property type="protein sequence ID" value="NJB90841.1"/>
    <property type="molecule type" value="Genomic_DNA"/>
</dbReference>
<name>A0A7X6BA75_9SPHN</name>
<protein>
    <submittedName>
        <fullName evidence="2">Uncharacterized protein</fullName>
    </submittedName>
</protein>
<dbReference type="Proteomes" id="UP000535078">
    <property type="component" value="Unassembled WGS sequence"/>
</dbReference>
<keyword evidence="3" id="KW-1185">Reference proteome</keyword>
<evidence type="ECO:0000313" key="3">
    <source>
        <dbReference type="Proteomes" id="UP000535078"/>
    </source>
</evidence>